<keyword evidence="6" id="KW-0378">Hydrolase</keyword>
<feature type="domain" description="Beta-lactamase class A catalytic" evidence="5">
    <location>
        <begin position="48"/>
        <end position="161"/>
    </location>
</feature>
<dbReference type="EC" id="3.5.2.6" evidence="3"/>
<keyword evidence="4" id="KW-0732">Signal</keyword>
<comment type="similarity">
    <text evidence="2">Belongs to the class-A beta-lactamase family.</text>
</comment>
<evidence type="ECO:0000259" key="5">
    <source>
        <dbReference type="Pfam" id="PF13354"/>
    </source>
</evidence>
<organism evidence="6 7">
    <name type="scientific">Fibrella forsythiae</name>
    <dbReference type="NCBI Taxonomy" id="2817061"/>
    <lineage>
        <taxon>Bacteria</taxon>
        <taxon>Pseudomonadati</taxon>
        <taxon>Bacteroidota</taxon>
        <taxon>Cytophagia</taxon>
        <taxon>Cytophagales</taxon>
        <taxon>Spirosomataceae</taxon>
        <taxon>Fibrella</taxon>
    </lineage>
</organism>
<dbReference type="PANTHER" id="PTHR35333:SF3">
    <property type="entry name" value="BETA-LACTAMASE-TYPE TRANSPEPTIDASE FOLD CONTAINING PROTEIN"/>
    <property type="match status" value="1"/>
</dbReference>
<proteinExistence type="inferred from homology"/>
<evidence type="ECO:0000256" key="1">
    <source>
        <dbReference type="ARBA" id="ARBA00001526"/>
    </source>
</evidence>
<dbReference type="InterPro" id="IPR045155">
    <property type="entry name" value="Beta-lactam_cat"/>
</dbReference>
<comment type="caution">
    <text evidence="6">The sequence shown here is derived from an EMBL/GenBank/DDBJ whole genome shotgun (WGS) entry which is preliminary data.</text>
</comment>
<accession>A0ABS3JEW5</accession>
<dbReference type="RefSeq" id="WP_207328489.1">
    <property type="nucleotide sequence ID" value="NZ_JAFMYW010000002.1"/>
</dbReference>
<dbReference type="Pfam" id="PF13354">
    <property type="entry name" value="Beta-lactamase2"/>
    <property type="match status" value="1"/>
</dbReference>
<dbReference type="SUPFAM" id="SSF56601">
    <property type="entry name" value="beta-lactamase/transpeptidase-like"/>
    <property type="match status" value="1"/>
</dbReference>
<dbReference type="InterPro" id="IPR000871">
    <property type="entry name" value="Beta-lactam_class-A"/>
</dbReference>
<evidence type="ECO:0000256" key="2">
    <source>
        <dbReference type="ARBA" id="ARBA00009009"/>
    </source>
</evidence>
<protein>
    <recommendedName>
        <fullName evidence="3">beta-lactamase</fullName>
        <ecNumber evidence="3">3.5.2.6</ecNumber>
    </recommendedName>
</protein>
<dbReference type="GO" id="GO:0016787">
    <property type="term" value="F:hydrolase activity"/>
    <property type="evidence" value="ECO:0007669"/>
    <property type="project" value="UniProtKB-KW"/>
</dbReference>
<comment type="catalytic activity">
    <reaction evidence="1">
        <text>a beta-lactam + H2O = a substituted beta-amino acid</text>
        <dbReference type="Rhea" id="RHEA:20401"/>
        <dbReference type="ChEBI" id="CHEBI:15377"/>
        <dbReference type="ChEBI" id="CHEBI:35627"/>
        <dbReference type="ChEBI" id="CHEBI:140347"/>
        <dbReference type="EC" id="3.5.2.6"/>
    </reaction>
</comment>
<evidence type="ECO:0000313" key="6">
    <source>
        <dbReference type="EMBL" id="MBO0948525.1"/>
    </source>
</evidence>
<keyword evidence="7" id="KW-1185">Reference proteome</keyword>
<sequence>MRTQLLYLLLLSATYLAEAQPTSPDVVVDFIRANPTRSALYVIRNDTVQIQLRPDQTMPLASAVKTIIAIEFARQAAAGKINPAERIPLTDLDLYYLPNTDGGAHPGWKQWLSQRNLIENETVALLDVAKGMIQFSSNANTEYLLDKLGTDTVNASLKMLHLPNHDPLYPIVSALFLYSVPPANSAKTVDETRRLSAKAYRAKCQAIHNRLKQDKDGLFKQSFIFPDMALQKVWSDRLPGSTVRDYASVMQKINSRTYFPPAVQTILDSIMEWPFAVNPANKGVYTHLGMKGGSTAFVLTNAFYAETLKGNRISAAVFFNNLTPDEFQLLSKEFNNVTIRCIGKAQSAAMATALAK</sequence>
<gene>
    <name evidence="6" type="ORF">J2I46_08045</name>
</gene>
<evidence type="ECO:0000256" key="3">
    <source>
        <dbReference type="ARBA" id="ARBA00012865"/>
    </source>
</evidence>
<dbReference type="InterPro" id="IPR012338">
    <property type="entry name" value="Beta-lactam/transpept-like"/>
</dbReference>
<dbReference type="EMBL" id="JAFMYW010000002">
    <property type="protein sequence ID" value="MBO0948525.1"/>
    <property type="molecule type" value="Genomic_DNA"/>
</dbReference>
<evidence type="ECO:0000256" key="4">
    <source>
        <dbReference type="SAM" id="SignalP"/>
    </source>
</evidence>
<evidence type="ECO:0000313" key="7">
    <source>
        <dbReference type="Proteomes" id="UP000664628"/>
    </source>
</evidence>
<name>A0ABS3JEW5_9BACT</name>
<feature type="chain" id="PRO_5046699483" description="beta-lactamase" evidence="4">
    <location>
        <begin position="20"/>
        <end position="356"/>
    </location>
</feature>
<dbReference type="PANTHER" id="PTHR35333">
    <property type="entry name" value="BETA-LACTAMASE"/>
    <property type="match status" value="1"/>
</dbReference>
<dbReference type="Gene3D" id="3.40.710.10">
    <property type="entry name" value="DD-peptidase/beta-lactamase superfamily"/>
    <property type="match status" value="1"/>
</dbReference>
<dbReference type="Proteomes" id="UP000664628">
    <property type="component" value="Unassembled WGS sequence"/>
</dbReference>
<feature type="signal peptide" evidence="4">
    <location>
        <begin position="1"/>
        <end position="19"/>
    </location>
</feature>
<reference evidence="6 7" key="1">
    <citation type="submission" date="2021-03" db="EMBL/GenBank/DDBJ databases">
        <title>Fibrella sp. HMF5405 genome sequencing and assembly.</title>
        <authorList>
            <person name="Kang H."/>
            <person name="Kim H."/>
            <person name="Bae S."/>
            <person name="Joh K."/>
        </authorList>
    </citation>
    <scope>NUCLEOTIDE SEQUENCE [LARGE SCALE GENOMIC DNA]</scope>
    <source>
        <strain evidence="6 7">HMF5405</strain>
    </source>
</reference>